<organism evidence="2 3">
    <name type="scientific">Solirubrobacter deserti</name>
    <dbReference type="NCBI Taxonomy" id="2282478"/>
    <lineage>
        <taxon>Bacteria</taxon>
        <taxon>Bacillati</taxon>
        <taxon>Actinomycetota</taxon>
        <taxon>Thermoleophilia</taxon>
        <taxon>Solirubrobacterales</taxon>
        <taxon>Solirubrobacteraceae</taxon>
        <taxon>Solirubrobacter</taxon>
    </lineage>
</organism>
<proteinExistence type="predicted"/>
<keyword evidence="1" id="KW-1133">Transmembrane helix</keyword>
<accession>A0ABT4RNJ2</accession>
<dbReference type="InterPro" id="IPR019277">
    <property type="entry name" value="DUF2304"/>
</dbReference>
<reference evidence="2" key="1">
    <citation type="submission" date="2022-10" db="EMBL/GenBank/DDBJ databases">
        <title>The WGS of Solirubrobacter sp. CPCC 204708.</title>
        <authorList>
            <person name="Jiang Z."/>
        </authorList>
    </citation>
    <scope>NUCLEOTIDE SEQUENCE</scope>
    <source>
        <strain evidence="2">CPCC 204708</strain>
    </source>
</reference>
<feature type="transmembrane region" description="Helical" evidence="1">
    <location>
        <begin position="6"/>
        <end position="24"/>
    </location>
</feature>
<dbReference type="Proteomes" id="UP001147700">
    <property type="component" value="Unassembled WGS sequence"/>
</dbReference>
<dbReference type="Pfam" id="PF10066">
    <property type="entry name" value="DUF2304"/>
    <property type="match status" value="1"/>
</dbReference>
<protein>
    <submittedName>
        <fullName evidence="2">DUF2304 domain-containing protein</fullName>
    </submittedName>
</protein>
<gene>
    <name evidence="2" type="ORF">OJ962_20990</name>
</gene>
<keyword evidence="1" id="KW-0812">Transmembrane</keyword>
<keyword evidence="3" id="KW-1185">Reference proteome</keyword>
<comment type="caution">
    <text evidence="2">The sequence shown here is derived from an EMBL/GenBank/DDBJ whole genome shotgun (WGS) entry which is preliminary data.</text>
</comment>
<sequence length="128" mass="14379">MDNRIQIVAIFATALQFAVVFELVRRRRLMERYALLWMLSAAIMLGLSIWRGALEELAQLIGIAYAPSALFVIAFGFVLLLLLHFSLAISRLADENKLLAQRVGLLQQRVDELNTEAAPELEPAGRRS</sequence>
<name>A0ABT4RNJ2_9ACTN</name>
<dbReference type="RefSeq" id="WP_202955000.1">
    <property type="nucleotide sequence ID" value="NZ_JAPCID010000032.1"/>
</dbReference>
<evidence type="ECO:0000313" key="2">
    <source>
        <dbReference type="EMBL" id="MDA0139993.1"/>
    </source>
</evidence>
<dbReference type="EMBL" id="JAPCID010000032">
    <property type="protein sequence ID" value="MDA0139993.1"/>
    <property type="molecule type" value="Genomic_DNA"/>
</dbReference>
<feature type="transmembrane region" description="Helical" evidence="1">
    <location>
        <begin position="60"/>
        <end position="83"/>
    </location>
</feature>
<evidence type="ECO:0000256" key="1">
    <source>
        <dbReference type="SAM" id="Phobius"/>
    </source>
</evidence>
<feature type="transmembrane region" description="Helical" evidence="1">
    <location>
        <begin position="36"/>
        <end position="54"/>
    </location>
</feature>
<keyword evidence="1" id="KW-0472">Membrane</keyword>
<evidence type="ECO:0000313" key="3">
    <source>
        <dbReference type="Proteomes" id="UP001147700"/>
    </source>
</evidence>